<evidence type="ECO:0000259" key="7">
    <source>
        <dbReference type="Pfam" id="PF02656"/>
    </source>
</evidence>
<evidence type="ECO:0000256" key="5">
    <source>
        <dbReference type="ARBA" id="ARBA00023136"/>
    </source>
</evidence>
<sequence>MVLENAGSVARDHLASERTFLAYVRTSLAMASAGVGEPTIPAISSRSESLAALAQLLSLSEHLEDRLLPLKTYARPLAVTFIGLGLYVLFVGVSRYFAIQEALTKGMFPIARARVGVIALSMAAVVTLLFGVLVAGGFKLR</sequence>
<keyword evidence="5 6" id="KW-0472">Membrane</keyword>
<dbReference type="AlphaFoldDB" id="A0AAD7JGY7"/>
<dbReference type="GO" id="GO:0005886">
    <property type="term" value="C:plasma membrane"/>
    <property type="evidence" value="ECO:0007669"/>
    <property type="project" value="UniProtKB-SubCell"/>
</dbReference>
<reference evidence="8" key="1">
    <citation type="submission" date="2023-03" db="EMBL/GenBank/DDBJ databases">
        <title>Massive genome expansion in bonnet fungi (Mycena s.s.) driven by repeated elements and novel gene families across ecological guilds.</title>
        <authorList>
            <consortium name="Lawrence Berkeley National Laboratory"/>
            <person name="Harder C.B."/>
            <person name="Miyauchi S."/>
            <person name="Viragh M."/>
            <person name="Kuo A."/>
            <person name="Thoen E."/>
            <person name="Andreopoulos B."/>
            <person name="Lu D."/>
            <person name="Skrede I."/>
            <person name="Drula E."/>
            <person name="Henrissat B."/>
            <person name="Morin E."/>
            <person name="Kohler A."/>
            <person name="Barry K."/>
            <person name="LaButti K."/>
            <person name="Morin E."/>
            <person name="Salamov A."/>
            <person name="Lipzen A."/>
            <person name="Mereny Z."/>
            <person name="Hegedus B."/>
            <person name="Baldrian P."/>
            <person name="Stursova M."/>
            <person name="Weitz H."/>
            <person name="Taylor A."/>
            <person name="Grigoriev I.V."/>
            <person name="Nagy L.G."/>
            <person name="Martin F."/>
            <person name="Kauserud H."/>
        </authorList>
    </citation>
    <scope>NUCLEOTIDE SEQUENCE</scope>
    <source>
        <strain evidence="8">CBHHK182m</strain>
    </source>
</reference>
<dbReference type="EMBL" id="JARKIB010000027">
    <property type="protein sequence ID" value="KAJ7764708.1"/>
    <property type="molecule type" value="Genomic_DNA"/>
</dbReference>
<evidence type="ECO:0000313" key="8">
    <source>
        <dbReference type="EMBL" id="KAJ7764708.1"/>
    </source>
</evidence>
<evidence type="ECO:0000256" key="3">
    <source>
        <dbReference type="ARBA" id="ARBA00022692"/>
    </source>
</evidence>
<evidence type="ECO:0000256" key="4">
    <source>
        <dbReference type="ARBA" id="ARBA00022989"/>
    </source>
</evidence>
<comment type="caution">
    <text evidence="8">The sequence shown here is derived from an EMBL/GenBank/DDBJ whole genome shotgun (WGS) entry which is preliminary data.</text>
</comment>
<feature type="transmembrane region" description="Helical" evidence="6">
    <location>
        <begin position="117"/>
        <end position="138"/>
    </location>
</feature>
<keyword evidence="2" id="KW-1003">Cell membrane</keyword>
<comment type="subcellular location">
    <subcellularLocation>
        <location evidence="1">Cell membrane</location>
        <topology evidence="1">Multi-pass membrane protein</topology>
    </subcellularLocation>
</comment>
<keyword evidence="9" id="KW-1185">Reference proteome</keyword>
<evidence type="ECO:0000256" key="1">
    <source>
        <dbReference type="ARBA" id="ARBA00004651"/>
    </source>
</evidence>
<dbReference type="InterPro" id="IPR052053">
    <property type="entry name" value="IM_YidH-like"/>
</dbReference>
<proteinExistence type="predicted"/>
<evidence type="ECO:0000256" key="6">
    <source>
        <dbReference type="SAM" id="Phobius"/>
    </source>
</evidence>
<evidence type="ECO:0000313" key="9">
    <source>
        <dbReference type="Proteomes" id="UP001215598"/>
    </source>
</evidence>
<gene>
    <name evidence="8" type="ORF">B0H16DRAFT_1310513</name>
</gene>
<keyword evidence="3 6" id="KW-0812">Transmembrane</keyword>
<organism evidence="8 9">
    <name type="scientific">Mycena metata</name>
    <dbReference type="NCBI Taxonomy" id="1033252"/>
    <lineage>
        <taxon>Eukaryota</taxon>
        <taxon>Fungi</taxon>
        <taxon>Dikarya</taxon>
        <taxon>Basidiomycota</taxon>
        <taxon>Agaricomycotina</taxon>
        <taxon>Agaricomycetes</taxon>
        <taxon>Agaricomycetidae</taxon>
        <taxon>Agaricales</taxon>
        <taxon>Marasmiineae</taxon>
        <taxon>Mycenaceae</taxon>
        <taxon>Mycena</taxon>
    </lineage>
</organism>
<dbReference type="Proteomes" id="UP001215598">
    <property type="component" value="Unassembled WGS sequence"/>
</dbReference>
<feature type="domain" description="DUF202" evidence="7">
    <location>
        <begin position="11"/>
        <end position="100"/>
    </location>
</feature>
<protein>
    <recommendedName>
        <fullName evidence="7">DUF202 domain-containing protein</fullName>
    </recommendedName>
</protein>
<dbReference type="PANTHER" id="PTHR34187">
    <property type="entry name" value="FGR18P"/>
    <property type="match status" value="1"/>
</dbReference>
<evidence type="ECO:0000256" key="2">
    <source>
        <dbReference type="ARBA" id="ARBA00022475"/>
    </source>
</evidence>
<dbReference type="PANTHER" id="PTHR34187:SF2">
    <property type="entry name" value="DUF202 DOMAIN-CONTAINING PROTEIN"/>
    <property type="match status" value="1"/>
</dbReference>
<keyword evidence="4 6" id="KW-1133">Transmembrane helix</keyword>
<feature type="transmembrane region" description="Helical" evidence="6">
    <location>
        <begin position="76"/>
        <end position="97"/>
    </location>
</feature>
<dbReference type="InterPro" id="IPR003807">
    <property type="entry name" value="DUF202"/>
</dbReference>
<accession>A0AAD7JGY7</accession>
<dbReference type="Pfam" id="PF02656">
    <property type="entry name" value="DUF202"/>
    <property type="match status" value="1"/>
</dbReference>
<name>A0AAD7JGY7_9AGAR</name>